<evidence type="ECO:0000313" key="2">
    <source>
        <dbReference type="Proteomes" id="UP000309997"/>
    </source>
</evidence>
<accession>A0ACC4C1P6</accession>
<comment type="caution">
    <text evidence="1">The sequence shown here is derived from an EMBL/GenBank/DDBJ whole genome shotgun (WGS) entry which is preliminary data.</text>
</comment>
<dbReference type="Proteomes" id="UP000309997">
    <property type="component" value="Unassembled WGS sequence"/>
</dbReference>
<reference evidence="1 2" key="1">
    <citation type="journal article" date="2024" name="Plant Biotechnol. J.">
        <title>Genome and CRISPR/Cas9 system of a widespread forest tree (Populus alba) in the world.</title>
        <authorList>
            <person name="Liu Y.J."/>
            <person name="Jiang P.F."/>
            <person name="Han X.M."/>
            <person name="Li X.Y."/>
            <person name="Wang H.M."/>
            <person name="Wang Y.J."/>
            <person name="Wang X.X."/>
            <person name="Zeng Q.Y."/>
        </authorList>
    </citation>
    <scope>NUCLEOTIDE SEQUENCE [LARGE SCALE GENOMIC DNA]</scope>
    <source>
        <strain evidence="2">cv. PAL-ZL1</strain>
    </source>
</reference>
<name>A0ACC4C1P6_POPAL</name>
<keyword evidence="2" id="KW-1185">Reference proteome</keyword>
<proteinExistence type="predicted"/>
<gene>
    <name evidence="1" type="ORF">D5086_011834</name>
</gene>
<organism evidence="1 2">
    <name type="scientific">Populus alba</name>
    <name type="common">White poplar</name>
    <dbReference type="NCBI Taxonomy" id="43335"/>
    <lineage>
        <taxon>Eukaryota</taxon>
        <taxon>Viridiplantae</taxon>
        <taxon>Streptophyta</taxon>
        <taxon>Embryophyta</taxon>
        <taxon>Tracheophyta</taxon>
        <taxon>Spermatophyta</taxon>
        <taxon>Magnoliopsida</taxon>
        <taxon>eudicotyledons</taxon>
        <taxon>Gunneridae</taxon>
        <taxon>Pentapetalae</taxon>
        <taxon>rosids</taxon>
        <taxon>fabids</taxon>
        <taxon>Malpighiales</taxon>
        <taxon>Salicaceae</taxon>
        <taxon>Saliceae</taxon>
        <taxon>Populus</taxon>
    </lineage>
</organism>
<evidence type="ECO:0000313" key="1">
    <source>
        <dbReference type="EMBL" id="KAL3584967.1"/>
    </source>
</evidence>
<protein>
    <submittedName>
        <fullName evidence="1">Uncharacterized protein</fullName>
    </submittedName>
</protein>
<dbReference type="EMBL" id="RCHU02000006">
    <property type="protein sequence ID" value="KAL3584967.1"/>
    <property type="molecule type" value="Genomic_DNA"/>
</dbReference>
<sequence length="242" mass="26948">MKASLPSSNHFLPIVEIPQGHNPFKSLEHKSGLAAQLLSTQNIRPFLDSAEAFLFDCVIWKGDKLIDGFSQTMDFLRSKGKKYAKKFHSLWVSVDERLHVRSQLSGLLNTCFIIQVPSTYCLKQFVMVQLLPRVGAVVVGIDPRINCYKLQYGTLCMREKPGCIFVATNSDLVGRAGCMVAATCGSTERGPITVGNARVSKNTTIAFSSAPPKCAWWVINKMLIFYMDKMLAAELSLFFQID</sequence>